<reference evidence="2 4" key="1">
    <citation type="submission" date="2014-11" db="EMBL/GenBank/DDBJ databases">
        <title>Genome sequence of Pseudomonas tuomuerensis JCM 14085.</title>
        <authorList>
            <person name="Shin S.-K."/>
            <person name="Yi H."/>
        </authorList>
    </citation>
    <scope>NUCLEOTIDE SEQUENCE [LARGE SCALE GENOMIC DNA]</scope>
    <source>
        <strain evidence="2 4">JCM 14085</strain>
    </source>
</reference>
<gene>
    <name evidence="2" type="ORF">PT85_12380</name>
    <name evidence="3" type="ORF">SAMN05421672_1027</name>
</gene>
<dbReference type="InterPro" id="IPR032710">
    <property type="entry name" value="NTF2-like_dom_sf"/>
</dbReference>
<evidence type="ECO:0000259" key="1">
    <source>
        <dbReference type="Pfam" id="PF12680"/>
    </source>
</evidence>
<dbReference type="STRING" id="706570.PT85_12380"/>
<organism evidence="2 4">
    <name type="scientific">Pseudomonas flexibilis</name>
    <dbReference type="NCBI Taxonomy" id="706570"/>
    <lineage>
        <taxon>Bacteria</taxon>
        <taxon>Pseudomonadati</taxon>
        <taxon>Pseudomonadota</taxon>
        <taxon>Gammaproteobacteria</taxon>
        <taxon>Pseudomonadales</taxon>
        <taxon>Pseudomonadaceae</taxon>
        <taxon>Pseudomonas</taxon>
    </lineage>
</organism>
<dbReference type="Gene3D" id="3.10.450.50">
    <property type="match status" value="1"/>
</dbReference>
<dbReference type="EMBL" id="FTMC01000002">
    <property type="protein sequence ID" value="SIP99008.1"/>
    <property type="molecule type" value="Genomic_DNA"/>
</dbReference>
<accession>A0A0B2DC06</accession>
<dbReference type="Proteomes" id="UP000030980">
    <property type="component" value="Unassembled WGS sequence"/>
</dbReference>
<dbReference type="Pfam" id="PF12680">
    <property type="entry name" value="SnoaL_2"/>
    <property type="match status" value="1"/>
</dbReference>
<evidence type="ECO:0000313" key="4">
    <source>
        <dbReference type="Proteomes" id="UP000030980"/>
    </source>
</evidence>
<dbReference type="PATRIC" id="fig|706570.3.peg.1269"/>
<dbReference type="GO" id="GO:0016853">
    <property type="term" value="F:isomerase activity"/>
    <property type="evidence" value="ECO:0007669"/>
    <property type="project" value="UniProtKB-KW"/>
</dbReference>
<dbReference type="Proteomes" id="UP000186079">
    <property type="component" value="Unassembled WGS sequence"/>
</dbReference>
<reference evidence="3 5" key="2">
    <citation type="submission" date="2017-01" db="EMBL/GenBank/DDBJ databases">
        <authorList>
            <person name="Mah S.A."/>
            <person name="Swanson W.J."/>
            <person name="Moy G.W."/>
            <person name="Vacquier V.D."/>
        </authorList>
    </citation>
    <scope>NUCLEOTIDE SEQUENCE [LARGE SCALE GENOMIC DNA]</scope>
    <source>
        <strain evidence="3 5">ATCC 29606</strain>
    </source>
</reference>
<dbReference type="EMBL" id="JTAK01000005">
    <property type="protein sequence ID" value="KHO64054.1"/>
    <property type="molecule type" value="Genomic_DNA"/>
</dbReference>
<evidence type="ECO:0000313" key="5">
    <source>
        <dbReference type="Proteomes" id="UP000186079"/>
    </source>
</evidence>
<sequence length="141" mass="16287">MSDFLPLFARRFAALDAGSLDRLGQLYTEDIRFQDPLHRVEGLAALRDYFAALYANVQDLQFDFHGFEQSAAGAGYLRWTMRYRHPRLRGGAPIEVDGCSYLRWSQGRVYLHRDYFDAGALLYEHLPVLGTLIGWLKRRLS</sequence>
<dbReference type="OrthoDB" id="1115105at2"/>
<dbReference type="RefSeq" id="WP_027590254.1">
    <property type="nucleotide sequence ID" value="NZ_FMUP01000003.1"/>
</dbReference>
<name>A0A0B2DC06_9PSED</name>
<accession>A0A0B3BTR5</accession>
<dbReference type="InterPro" id="IPR037401">
    <property type="entry name" value="SnoaL-like"/>
</dbReference>
<dbReference type="AlphaFoldDB" id="A0A0B2DC06"/>
<keyword evidence="3" id="KW-0413">Isomerase</keyword>
<feature type="domain" description="SnoaL-like" evidence="1">
    <location>
        <begin position="10"/>
        <end position="111"/>
    </location>
</feature>
<evidence type="ECO:0000313" key="3">
    <source>
        <dbReference type="EMBL" id="SIP99008.1"/>
    </source>
</evidence>
<evidence type="ECO:0000313" key="2">
    <source>
        <dbReference type="EMBL" id="KHO64054.1"/>
    </source>
</evidence>
<dbReference type="SUPFAM" id="SSF54427">
    <property type="entry name" value="NTF2-like"/>
    <property type="match status" value="1"/>
</dbReference>
<proteinExistence type="predicted"/>
<protein>
    <submittedName>
        <fullName evidence="3">Ketosteroid isomerase-related protein</fullName>
    </submittedName>
    <submittedName>
        <fullName evidence="2">Transcriptional regulator</fullName>
    </submittedName>
</protein>
<keyword evidence="4" id="KW-1185">Reference proteome</keyword>